<evidence type="ECO:0000313" key="2">
    <source>
        <dbReference type="EMBL" id="EJK49555.1"/>
    </source>
</evidence>
<reference evidence="2 3" key="1">
    <citation type="journal article" date="2012" name="Genome Biol.">
        <title>Genome and low-iron response of an oceanic diatom adapted to chronic iron limitation.</title>
        <authorList>
            <person name="Lommer M."/>
            <person name="Specht M."/>
            <person name="Roy A.S."/>
            <person name="Kraemer L."/>
            <person name="Andreson R."/>
            <person name="Gutowska M.A."/>
            <person name="Wolf J."/>
            <person name="Bergner S.V."/>
            <person name="Schilhabel M.B."/>
            <person name="Klostermeier U.C."/>
            <person name="Beiko R.G."/>
            <person name="Rosenstiel P."/>
            <person name="Hippler M."/>
            <person name="Laroche J."/>
        </authorList>
    </citation>
    <scope>NUCLEOTIDE SEQUENCE [LARGE SCALE GENOMIC DNA]</scope>
    <source>
        <strain evidence="2 3">CCMP1005</strain>
    </source>
</reference>
<protein>
    <submittedName>
        <fullName evidence="2">Uncharacterized protein</fullName>
    </submittedName>
</protein>
<organism evidence="2 3">
    <name type="scientific">Thalassiosira oceanica</name>
    <name type="common">Marine diatom</name>
    <dbReference type="NCBI Taxonomy" id="159749"/>
    <lineage>
        <taxon>Eukaryota</taxon>
        <taxon>Sar</taxon>
        <taxon>Stramenopiles</taxon>
        <taxon>Ochrophyta</taxon>
        <taxon>Bacillariophyta</taxon>
        <taxon>Coscinodiscophyceae</taxon>
        <taxon>Thalassiosirophycidae</taxon>
        <taxon>Thalassiosirales</taxon>
        <taxon>Thalassiosiraceae</taxon>
        <taxon>Thalassiosira</taxon>
    </lineage>
</organism>
<feature type="non-terminal residue" evidence="2">
    <location>
        <position position="1"/>
    </location>
</feature>
<feature type="region of interest" description="Disordered" evidence="1">
    <location>
        <begin position="32"/>
        <end position="64"/>
    </location>
</feature>
<proteinExistence type="predicted"/>
<name>K0R900_THAOC</name>
<comment type="caution">
    <text evidence="2">The sequence shown here is derived from an EMBL/GenBank/DDBJ whole genome shotgun (WGS) entry which is preliminary data.</text>
</comment>
<feature type="compositionally biased region" description="Basic and acidic residues" evidence="1">
    <location>
        <begin position="35"/>
        <end position="48"/>
    </location>
</feature>
<dbReference type="AlphaFoldDB" id="K0R900"/>
<keyword evidence="3" id="KW-1185">Reference proteome</keyword>
<evidence type="ECO:0000313" key="3">
    <source>
        <dbReference type="Proteomes" id="UP000266841"/>
    </source>
</evidence>
<gene>
    <name evidence="2" type="ORF">THAOC_31555</name>
</gene>
<dbReference type="Proteomes" id="UP000266841">
    <property type="component" value="Unassembled WGS sequence"/>
</dbReference>
<accession>K0R900</accession>
<evidence type="ECO:0000256" key="1">
    <source>
        <dbReference type="SAM" id="MobiDB-lite"/>
    </source>
</evidence>
<feature type="compositionally biased region" description="Polar residues" evidence="1">
    <location>
        <begin position="53"/>
        <end position="64"/>
    </location>
</feature>
<dbReference type="OrthoDB" id="54577at2759"/>
<sequence length="113" mass="12158">DRAGVVAARGQPVGAWAAEEALQFVGETLSFMGPNRERRGRGGVDKGHPRASSRPTTSSLENQTYDCTTATDTDNLPALSWSTKGAVSSKGLAAYLLRHQDNTYHGNPDHLYN</sequence>
<dbReference type="EMBL" id="AGNL01044662">
    <property type="protein sequence ID" value="EJK49555.1"/>
    <property type="molecule type" value="Genomic_DNA"/>
</dbReference>